<dbReference type="Proteomes" id="UP000030013">
    <property type="component" value="Unassembled WGS sequence"/>
</dbReference>
<dbReference type="Gene3D" id="3.40.50.300">
    <property type="entry name" value="P-loop containing nucleotide triphosphate hydrolases"/>
    <property type="match status" value="1"/>
</dbReference>
<dbReference type="GO" id="GO:0016887">
    <property type="term" value="F:ATP hydrolysis activity"/>
    <property type="evidence" value="ECO:0007669"/>
    <property type="project" value="InterPro"/>
</dbReference>
<feature type="domain" description="ABC transporter" evidence="3">
    <location>
        <begin position="20"/>
        <end position="229"/>
    </location>
</feature>
<dbReference type="GO" id="GO:0005886">
    <property type="term" value="C:plasma membrane"/>
    <property type="evidence" value="ECO:0007669"/>
    <property type="project" value="TreeGrafter"/>
</dbReference>
<keyword evidence="1" id="KW-0547">Nucleotide-binding</keyword>
<evidence type="ECO:0000313" key="5">
    <source>
        <dbReference type="Proteomes" id="UP000030013"/>
    </source>
</evidence>
<protein>
    <recommendedName>
        <fullName evidence="3">ABC transporter domain-containing protein</fullName>
    </recommendedName>
</protein>
<proteinExistence type="predicted"/>
<dbReference type="STRING" id="1385519.N801_14405"/>
<keyword evidence="2" id="KW-0067">ATP-binding</keyword>
<accession>A0A0A0JUK3</accession>
<organism evidence="4 5">
    <name type="scientific">Knoellia aerolata DSM 18566</name>
    <dbReference type="NCBI Taxonomy" id="1385519"/>
    <lineage>
        <taxon>Bacteria</taxon>
        <taxon>Bacillati</taxon>
        <taxon>Actinomycetota</taxon>
        <taxon>Actinomycetes</taxon>
        <taxon>Micrococcales</taxon>
        <taxon>Intrasporangiaceae</taxon>
        <taxon>Knoellia</taxon>
    </lineage>
</organism>
<dbReference type="PROSITE" id="PS50893">
    <property type="entry name" value="ABC_TRANSPORTER_2"/>
    <property type="match status" value="1"/>
</dbReference>
<evidence type="ECO:0000259" key="3">
    <source>
        <dbReference type="PROSITE" id="PS50893"/>
    </source>
</evidence>
<name>A0A0A0JUK3_9MICO</name>
<dbReference type="GO" id="GO:0022857">
    <property type="term" value="F:transmembrane transporter activity"/>
    <property type="evidence" value="ECO:0007669"/>
    <property type="project" value="TreeGrafter"/>
</dbReference>
<sequence length="229" mass="24396">MADALALGLADPGAGTRPRVVAERLSYGYRRGVRVLDEVDVALHPGSVVALTGPSGRGKSTLLYLLAGLLRPWSGTVRIDGVELARLDDRHRSLTRARTCGFVFQDVVLDPRRRVIDSVLEPALYAGESPERWRPRALELLAAMGVALQADSRPGEVSGGQAQRVGLCRALLLGPSVVFADEPTGNLDHDSTEVVLAALEGAARGGAVVVIATHDDRVVERCTSHVRLA</sequence>
<dbReference type="InterPro" id="IPR003593">
    <property type="entry name" value="AAA+_ATPase"/>
</dbReference>
<evidence type="ECO:0000256" key="1">
    <source>
        <dbReference type="ARBA" id="ARBA00022741"/>
    </source>
</evidence>
<comment type="caution">
    <text evidence="4">The sequence shown here is derived from an EMBL/GenBank/DDBJ whole genome shotgun (WGS) entry which is preliminary data.</text>
</comment>
<dbReference type="Pfam" id="PF00005">
    <property type="entry name" value="ABC_tran"/>
    <property type="match status" value="1"/>
</dbReference>
<evidence type="ECO:0000256" key="2">
    <source>
        <dbReference type="ARBA" id="ARBA00022840"/>
    </source>
</evidence>
<gene>
    <name evidence="4" type="ORF">N801_14405</name>
</gene>
<dbReference type="PROSITE" id="PS00211">
    <property type="entry name" value="ABC_TRANSPORTER_1"/>
    <property type="match status" value="1"/>
</dbReference>
<dbReference type="SUPFAM" id="SSF52540">
    <property type="entry name" value="P-loop containing nucleoside triphosphate hydrolases"/>
    <property type="match status" value="1"/>
</dbReference>
<dbReference type="PANTHER" id="PTHR24220">
    <property type="entry name" value="IMPORT ATP-BINDING PROTEIN"/>
    <property type="match status" value="1"/>
</dbReference>
<dbReference type="SMART" id="SM00382">
    <property type="entry name" value="AAA"/>
    <property type="match status" value="1"/>
</dbReference>
<dbReference type="InterPro" id="IPR027417">
    <property type="entry name" value="P-loop_NTPase"/>
</dbReference>
<dbReference type="InterPro" id="IPR017871">
    <property type="entry name" value="ABC_transporter-like_CS"/>
</dbReference>
<keyword evidence="5" id="KW-1185">Reference proteome</keyword>
<dbReference type="RefSeq" id="WP_245618453.1">
    <property type="nucleotide sequence ID" value="NZ_AVPL01000042.1"/>
</dbReference>
<dbReference type="eggNOG" id="COG1136">
    <property type="taxonomic scope" value="Bacteria"/>
</dbReference>
<dbReference type="GO" id="GO:0005524">
    <property type="term" value="F:ATP binding"/>
    <property type="evidence" value="ECO:0007669"/>
    <property type="project" value="UniProtKB-KW"/>
</dbReference>
<dbReference type="InterPro" id="IPR015854">
    <property type="entry name" value="ABC_transpr_LolD-like"/>
</dbReference>
<dbReference type="AlphaFoldDB" id="A0A0A0JUK3"/>
<dbReference type="EMBL" id="AVPL01000042">
    <property type="protein sequence ID" value="KGN40394.1"/>
    <property type="molecule type" value="Genomic_DNA"/>
</dbReference>
<dbReference type="InterPro" id="IPR003439">
    <property type="entry name" value="ABC_transporter-like_ATP-bd"/>
</dbReference>
<reference evidence="4 5" key="1">
    <citation type="submission" date="2013-08" db="EMBL/GenBank/DDBJ databases">
        <title>The genome sequence of Knoellia aerolata.</title>
        <authorList>
            <person name="Zhu W."/>
            <person name="Wang G."/>
        </authorList>
    </citation>
    <scope>NUCLEOTIDE SEQUENCE [LARGE SCALE GENOMIC DNA]</scope>
    <source>
        <strain evidence="4 5">DSM 18566</strain>
    </source>
</reference>
<evidence type="ECO:0000313" key="4">
    <source>
        <dbReference type="EMBL" id="KGN40394.1"/>
    </source>
</evidence>